<comment type="caution">
    <text evidence="3">The sequence shown here is derived from an EMBL/GenBank/DDBJ whole genome shotgun (WGS) entry which is preliminary data.</text>
</comment>
<evidence type="ECO:0000313" key="4">
    <source>
        <dbReference type="Proteomes" id="UP001596620"/>
    </source>
</evidence>
<dbReference type="RefSeq" id="WP_382358123.1">
    <property type="nucleotide sequence ID" value="NZ_JBHTGR010000007.1"/>
</dbReference>
<dbReference type="InterPro" id="IPR050237">
    <property type="entry name" value="ATP-dep_AMP-bd_enzyme"/>
</dbReference>
<dbReference type="SUPFAM" id="SSF56801">
    <property type="entry name" value="Acetyl-CoA synthetase-like"/>
    <property type="match status" value="1"/>
</dbReference>
<dbReference type="Gene3D" id="3.30.300.30">
    <property type="match status" value="1"/>
</dbReference>
<gene>
    <name evidence="3" type="ORF">ACFQU8_05095</name>
</gene>
<dbReference type="PROSITE" id="PS00455">
    <property type="entry name" value="AMP_BINDING"/>
    <property type="match status" value="1"/>
</dbReference>
<dbReference type="InterPro" id="IPR025110">
    <property type="entry name" value="AMP-bd_C"/>
</dbReference>
<name>A0ABW2UVI8_9BACI</name>
<dbReference type="PANTHER" id="PTHR43767:SF1">
    <property type="entry name" value="NONRIBOSOMAL PEPTIDE SYNTHASE PES1 (EUROFUNG)-RELATED"/>
    <property type="match status" value="1"/>
</dbReference>
<dbReference type="Pfam" id="PF13193">
    <property type="entry name" value="AMP-binding_C"/>
    <property type="match status" value="1"/>
</dbReference>
<evidence type="ECO:0000259" key="1">
    <source>
        <dbReference type="Pfam" id="PF00501"/>
    </source>
</evidence>
<dbReference type="Proteomes" id="UP001596620">
    <property type="component" value="Unassembled WGS sequence"/>
</dbReference>
<reference evidence="4" key="1">
    <citation type="journal article" date="2019" name="Int. J. Syst. Evol. Microbiol.">
        <title>The Global Catalogue of Microorganisms (GCM) 10K type strain sequencing project: providing services to taxonomists for standard genome sequencing and annotation.</title>
        <authorList>
            <consortium name="The Broad Institute Genomics Platform"/>
            <consortium name="The Broad Institute Genome Sequencing Center for Infectious Disease"/>
            <person name="Wu L."/>
            <person name="Ma J."/>
        </authorList>
    </citation>
    <scope>NUCLEOTIDE SEQUENCE [LARGE SCALE GENOMIC DNA]</scope>
    <source>
        <strain evidence="4">JCM 30234</strain>
    </source>
</reference>
<dbReference type="EMBL" id="JBHTGR010000007">
    <property type="protein sequence ID" value="MFC7746616.1"/>
    <property type="molecule type" value="Genomic_DNA"/>
</dbReference>
<dbReference type="NCBIfam" id="NF004837">
    <property type="entry name" value="PRK06187.1"/>
    <property type="match status" value="1"/>
</dbReference>
<dbReference type="Gene3D" id="3.40.50.12780">
    <property type="entry name" value="N-terminal domain of ligase-like"/>
    <property type="match status" value="1"/>
</dbReference>
<protein>
    <submittedName>
        <fullName evidence="3">Class I adenylate-forming enzyme family protein</fullName>
    </submittedName>
</protein>
<keyword evidence="4" id="KW-1185">Reference proteome</keyword>
<dbReference type="PANTHER" id="PTHR43767">
    <property type="entry name" value="LONG-CHAIN-FATTY-ACID--COA LIGASE"/>
    <property type="match status" value="1"/>
</dbReference>
<dbReference type="Pfam" id="PF00501">
    <property type="entry name" value="AMP-binding"/>
    <property type="match status" value="1"/>
</dbReference>
<dbReference type="InterPro" id="IPR045851">
    <property type="entry name" value="AMP-bd_C_sf"/>
</dbReference>
<evidence type="ECO:0000313" key="3">
    <source>
        <dbReference type="EMBL" id="MFC7746616.1"/>
    </source>
</evidence>
<organism evidence="3 4">
    <name type="scientific">Lentibacillus kimchii</name>
    <dbReference type="NCBI Taxonomy" id="1542911"/>
    <lineage>
        <taxon>Bacteria</taxon>
        <taxon>Bacillati</taxon>
        <taxon>Bacillota</taxon>
        <taxon>Bacilli</taxon>
        <taxon>Bacillales</taxon>
        <taxon>Bacillaceae</taxon>
        <taxon>Lentibacillus</taxon>
    </lineage>
</organism>
<dbReference type="InterPro" id="IPR000873">
    <property type="entry name" value="AMP-dep_synth/lig_dom"/>
</dbReference>
<feature type="domain" description="AMP-binding enzyme C-terminal" evidence="2">
    <location>
        <begin position="417"/>
        <end position="492"/>
    </location>
</feature>
<dbReference type="InterPro" id="IPR020845">
    <property type="entry name" value="AMP-binding_CS"/>
</dbReference>
<proteinExistence type="predicted"/>
<dbReference type="InterPro" id="IPR042099">
    <property type="entry name" value="ANL_N_sf"/>
</dbReference>
<sequence>MNISGLLAHQARKNPNHEGIVTDSDRITYGEWNQHVNQLADSFRKLGVAKGDKVVLHMPNTKEFLYTYFAVHRLGAIIIPINAKLVQQEILYIVRQSDAKVFVTHEDVFEQVKDLPQEANLDYIKTGHKKGEWYSFERLLEQGSPDDIPCDLIEGDEASILYTSGTTGLPKGVVFTNRNILTVATMICIEMSMSPESRVLHMMPLSHSAPLHLFLIAGTYVGATHVLASAFSPETLLQKVDREKTTHFFGAPVAYLTTAKHPDIQQYDLSSMQYWVYGGAPLSQHDVHLVKDAFSTDRLMCVYGPTEAGPNGTILTFDAQDTKAGSIGNRAAMQCEIKVVDESGFEVKTDEIGEIILRGEGNMKGYYKEQEKTDAVLKNNWFYTGDMAKQDEDGYYWMIDRKKDMIISGGVNIYPKEIENVLSTHPNIAEAAVIGVPNPDWGETVKAFVVPEEDVHDIEGMCRAFLEGKIAHDKVPKLYDVLEALPRNATGKLLKTQLRE</sequence>
<accession>A0ABW2UVI8</accession>
<feature type="domain" description="AMP-dependent synthetase/ligase" evidence="1">
    <location>
        <begin position="8"/>
        <end position="367"/>
    </location>
</feature>
<evidence type="ECO:0000259" key="2">
    <source>
        <dbReference type="Pfam" id="PF13193"/>
    </source>
</evidence>